<accession>A0A9X0DEI8</accession>
<feature type="compositionally biased region" description="Low complexity" evidence="7">
    <location>
        <begin position="140"/>
        <end position="160"/>
    </location>
</feature>
<gene>
    <name evidence="10" type="ORF">OCU04_012856</name>
</gene>
<dbReference type="InterPro" id="IPR044609">
    <property type="entry name" value="FKBP2/11"/>
</dbReference>
<dbReference type="PANTHER" id="PTHR45779:SF7">
    <property type="entry name" value="PEPTIDYLPROLYL ISOMERASE"/>
    <property type="match status" value="1"/>
</dbReference>
<keyword evidence="8" id="KW-0732">Signal</keyword>
<evidence type="ECO:0000256" key="2">
    <source>
        <dbReference type="ARBA" id="ARBA00002388"/>
    </source>
</evidence>
<evidence type="ECO:0000259" key="9">
    <source>
        <dbReference type="PROSITE" id="PS50059"/>
    </source>
</evidence>
<evidence type="ECO:0000256" key="6">
    <source>
        <dbReference type="PROSITE-ProRule" id="PRU00277"/>
    </source>
</evidence>
<dbReference type="Gene3D" id="3.10.50.40">
    <property type="match status" value="1"/>
</dbReference>
<evidence type="ECO:0000256" key="5">
    <source>
        <dbReference type="ARBA" id="ARBA00023235"/>
    </source>
</evidence>
<dbReference type="GO" id="GO:0003755">
    <property type="term" value="F:peptidyl-prolyl cis-trans isomerase activity"/>
    <property type="evidence" value="ECO:0007669"/>
    <property type="project" value="UniProtKB-KW"/>
</dbReference>
<name>A0A9X0DEI8_9HELO</name>
<dbReference type="FunFam" id="3.10.50.40:FF:000006">
    <property type="entry name" value="Peptidyl-prolyl cis-trans isomerase"/>
    <property type="match status" value="1"/>
</dbReference>
<dbReference type="InterPro" id="IPR001179">
    <property type="entry name" value="PPIase_FKBP_dom"/>
</dbReference>
<dbReference type="Pfam" id="PF00254">
    <property type="entry name" value="FKBP_C"/>
    <property type="match status" value="1"/>
</dbReference>
<evidence type="ECO:0000256" key="8">
    <source>
        <dbReference type="SAM" id="SignalP"/>
    </source>
</evidence>
<feature type="domain" description="PPIase FKBP-type" evidence="9">
    <location>
        <begin position="37"/>
        <end position="128"/>
    </location>
</feature>
<sequence>MRLSTISILALASSVLAAEVKIEVTKAVECERKTQKGDRIHVHYRGNLEENGEVGKEFDSSYSRGQPLSFVVGKGSVIKGWDDNLIDMCIGEKRVLTIPPEFGYGDRAMGPIPAKSTLIFETELTGIEGVPKPEIIIEKTSSSSSNAADTATDSASSLSDKATEKATEAATGGVKSVISEAAEAVKTALADTDGDGQEHNEL</sequence>
<feature type="chain" id="PRO_5040920710" description="peptidylprolyl isomerase" evidence="8">
    <location>
        <begin position="18"/>
        <end position="202"/>
    </location>
</feature>
<dbReference type="GO" id="GO:0005783">
    <property type="term" value="C:endoplasmic reticulum"/>
    <property type="evidence" value="ECO:0007669"/>
    <property type="project" value="TreeGrafter"/>
</dbReference>
<evidence type="ECO:0000256" key="4">
    <source>
        <dbReference type="ARBA" id="ARBA00023110"/>
    </source>
</evidence>
<dbReference type="PROSITE" id="PS50059">
    <property type="entry name" value="FKBP_PPIASE"/>
    <property type="match status" value="1"/>
</dbReference>
<dbReference type="PANTHER" id="PTHR45779">
    <property type="entry name" value="PEPTIDYLPROLYL ISOMERASE"/>
    <property type="match status" value="1"/>
</dbReference>
<evidence type="ECO:0000256" key="1">
    <source>
        <dbReference type="ARBA" id="ARBA00000971"/>
    </source>
</evidence>
<dbReference type="SUPFAM" id="SSF54534">
    <property type="entry name" value="FKBP-like"/>
    <property type="match status" value="1"/>
</dbReference>
<proteinExistence type="predicted"/>
<dbReference type="EMBL" id="JAPEIS010000016">
    <property type="protein sequence ID" value="KAJ8058682.1"/>
    <property type="molecule type" value="Genomic_DNA"/>
</dbReference>
<comment type="function">
    <text evidence="2">PPIases accelerate the folding of proteins. It catalyzes the cis-trans isomerization of proline imidic peptide bonds in oligopeptides.</text>
</comment>
<protein>
    <recommendedName>
        <fullName evidence="3 6">peptidylprolyl isomerase</fullName>
        <ecNumber evidence="3 6">5.2.1.8</ecNumber>
    </recommendedName>
</protein>
<organism evidence="10 11">
    <name type="scientific">Sclerotinia nivalis</name>
    <dbReference type="NCBI Taxonomy" id="352851"/>
    <lineage>
        <taxon>Eukaryota</taxon>
        <taxon>Fungi</taxon>
        <taxon>Dikarya</taxon>
        <taxon>Ascomycota</taxon>
        <taxon>Pezizomycotina</taxon>
        <taxon>Leotiomycetes</taxon>
        <taxon>Helotiales</taxon>
        <taxon>Sclerotiniaceae</taxon>
        <taxon>Sclerotinia</taxon>
    </lineage>
</organism>
<dbReference type="Proteomes" id="UP001152300">
    <property type="component" value="Unassembled WGS sequence"/>
</dbReference>
<feature type="region of interest" description="Disordered" evidence="7">
    <location>
        <begin position="139"/>
        <end position="174"/>
    </location>
</feature>
<keyword evidence="4 6" id="KW-0697">Rotamase</keyword>
<evidence type="ECO:0000256" key="7">
    <source>
        <dbReference type="SAM" id="MobiDB-lite"/>
    </source>
</evidence>
<dbReference type="OrthoDB" id="1902587at2759"/>
<evidence type="ECO:0000256" key="3">
    <source>
        <dbReference type="ARBA" id="ARBA00013194"/>
    </source>
</evidence>
<dbReference type="InterPro" id="IPR046357">
    <property type="entry name" value="PPIase_dom_sf"/>
</dbReference>
<reference evidence="10" key="1">
    <citation type="submission" date="2022-11" db="EMBL/GenBank/DDBJ databases">
        <title>Genome Resource of Sclerotinia nivalis Strain SnTB1, a Plant Pathogen Isolated from American Ginseng.</title>
        <authorList>
            <person name="Fan S."/>
        </authorList>
    </citation>
    <scope>NUCLEOTIDE SEQUENCE</scope>
    <source>
        <strain evidence="10">SnTB1</strain>
    </source>
</reference>
<comment type="catalytic activity">
    <reaction evidence="1 6">
        <text>[protein]-peptidylproline (omega=180) = [protein]-peptidylproline (omega=0)</text>
        <dbReference type="Rhea" id="RHEA:16237"/>
        <dbReference type="Rhea" id="RHEA-COMP:10747"/>
        <dbReference type="Rhea" id="RHEA-COMP:10748"/>
        <dbReference type="ChEBI" id="CHEBI:83833"/>
        <dbReference type="ChEBI" id="CHEBI:83834"/>
        <dbReference type="EC" id="5.2.1.8"/>
    </reaction>
</comment>
<keyword evidence="11" id="KW-1185">Reference proteome</keyword>
<comment type="caution">
    <text evidence="10">The sequence shown here is derived from an EMBL/GenBank/DDBJ whole genome shotgun (WGS) entry which is preliminary data.</text>
</comment>
<evidence type="ECO:0000313" key="11">
    <source>
        <dbReference type="Proteomes" id="UP001152300"/>
    </source>
</evidence>
<keyword evidence="5 6" id="KW-0413">Isomerase</keyword>
<dbReference type="AlphaFoldDB" id="A0A9X0DEI8"/>
<evidence type="ECO:0000313" key="10">
    <source>
        <dbReference type="EMBL" id="KAJ8058682.1"/>
    </source>
</evidence>
<dbReference type="EC" id="5.2.1.8" evidence="3 6"/>
<feature type="signal peptide" evidence="8">
    <location>
        <begin position="1"/>
        <end position="17"/>
    </location>
</feature>